<evidence type="ECO:0000313" key="15">
    <source>
        <dbReference type="Proteomes" id="UP000308768"/>
    </source>
</evidence>
<feature type="transmembrane region" description="Helical" evidence="13">
    <location>
        <begin position="116"/>
        <end position="135"/>
    </location>
</feature>
<keyword evidence="5 13" id="KW-0752">Steroid biosynthesis</keyword>
<feature type="transmembrane region" description="Helical" evidence="13">
    <location>
        <begin position="12"/>
        <end position="36"/>
    </location>
</feature>
<organism evidence="14 15">
    <name type="scientific">Cryomyces minteri</name>
    <dbReference type="NCBI Taxonomy" id="331657"/>
    <lineage>
        <taxon>Eukaryota</taxon>
        <taxon>Fungi</taxon>
        <taxon>Dikarya</taxon>
        <taxon>Ascomycota</taxon>
        <taxon>Pezizomycotina</taxon>
        <taxon>Dothideomycetes</taxon>
        <taxon>Dothideomycetes incertae sedis</taxon>
        <taxon>Cryomyces</taxon>
    </lineage>
</organism>
<accession>A0A4U0X707</accession>
<comment type="similarity">
    <text evidence="2 13">Belongs to the ERG4/ERG24 family.</text>
</comment>
<keyword evidence="8 13" id="KW-0756">Sterol biosynthesis</keyword>
<dbReference type="GO" id="GO:0050613">
    <property type="term" value="F:Delta14-sterol reductase activity"/>
    <property type="evidence" value="ECO:0007669"/>
    <property type="project" value="TreeGrafter"/>
</dbReference>
<proteinExistence type="inferred from homology"/>
<reference evidence="14 15" key="1">
    <citation type="submission" date="2017-03" db="EMBL/GenBank/DDBJ databases">
        <title>Genomes of endolithic fungi from Antarctica.</title>
        <authorList>
            <person name="Coleine C."/>
            <person name="Masonjones S."/>
            <person name="Stajich J.E."/>
        </authorList>
    </citation>
    <scope>NUCLEOTIDE SEQUENCE [LARGE SCALE GENOMIC DNA]</scope>
    <source>
        <strain evidence="14 15">CCFEE 5187</strain>
    </source>
</reference>
<comment type="caution">
    <text evidence="14">The sequence shown here is derived from an EMBL/GenBank/DDBJ whole genome shotgun (WGS) entry which is preliminary data.</text>
</comment>
<dbReference type="PROSITE" id="PS01018">
    <property type="entry name" value="STEROL_REDUCT_2"/>
    <property type="match status" value="1"/>
</dbReference>
<keyword evidence="12 13" id="KW-0753">Steroid metabolism</keyword>
<dbReference type="PANTHER" id="PTHR21257:SF52">
    <property type="entry name" value="DELTA(14)-STEROL REDUCTASE TM7SF2"/>
    <property type="match status" value="1"/>
</dbReference>
<evidence type="ECO:0000256" key="1">
    <source>
        <dbReference type="ARBA" id="ARBA00004141"/>
    </source>
</evidence>
<keyword evidence="7 13" id="KW-0560">Oxidoreductase</keyword>
<dbReference type="Proteomes" id="UP000308768">
    <property type="component" value="Unassembled WGS sequence"/>
</dbReference>
<evidence type="ECO:0000256" key="9">
    <source>
        <dbReference type="ARBA" id="ARBA00023098"/>
    </source>
</evidence>
<evidence type="ECO:0000256" key="3">
    <source>
        <dbReference type="ARBA" id="ARBA00022516"/>
    </source>
</evidence>
<keyword evidence="4 13" id="KW-0812">Transmembrane</keyword>
<evidence type="ECO:0000256" key="13">
    <source>
        <dbReference type="RuleBase" id="RU369120"/>
    </source>
</evidence>
<gene>
    <name evidence="14" type="ORF">B0A49_05575</name>
</gene>
<dbReference type="Gene3D" id="1.20.120.1630">
    <property type="match status" value="1"/>
</dbReference>
<dbReference type="InterPro" id="IPR018083">
    <property type="entry name" value="Sterol_reductase_CS"/>
</dbReference>
<keyword evidence="3 13" id="KW-0444">Lipid biosynthesis</keyword>
<comment type="subcellular location">
    <subcellularLocation>
        <location evidence="1">Membrane</location>
        <topology evidence="1">Multi-pass membrane protein</topology>
    </subcellularLocation>
</comment>
<evidence type="ECO:0000256" key="2">
    <source>
        <dbReference type="ARBA" id="ARBA00005402"/>
    </source>
</evidence>
<dbReference type="OrthoDB" id="10262235at2759"/>
<keyword evidence="10 13" id="KW-0472">Membrane</keyword>
<keyword evidence="15" id="KW-1185">Reference proteome</keyword>
<keyword evidence="9 13" id="KW-0443">Lipid metabolism</keyword>
<sequence>MAKGQTSVQAHSYEFGGPIGAAFITFGLPFFCYLVAFTCNDVTGCPAPSLLHPTSLTLQKLKNDVAWPGFAGLINQKAIVATLGYYVLSLVLNVVLPAQEVEGVELRSGGRLKYRFNAFSSALVIMVVAAAGTLVEGPNFVLWTFIYDNYVQLLTTNILISYALATYVYIDSFSVKPKDPHHRELAAGGHTGNMMYDWFIGRELNPRVKIPLAGVIDIKTFMELRPGMLAWVILDLTFMAKQYANYGYITDSIMLVTFSQALYTFDALWWESSMLTMIDITTDGFGFMLAFGDLVWVPFTYSLQARYLAVHPVKLGLQGVLAVVGVQLFGYYIFRAANNEKNTFRTNPDDPSVKHLKYIQTSTGSKLITSGWWGRARHINYLGDWIMSWAYCLPTGIAGYIVQRQSFVDGNVLGAAFGDKEVVQGEARGWGMLITYFFMLYFAVLLIHREMRDEEKCRKKYGKDWDEYCKRVPWRILPGVY</sequence>
<dbReference type="InterPro" id="IPR001171">
    <property type="entry name" value="ERG24_DHCR-like"/>
</dbReference>
<keyword evidence="11 13" id="KW-1207">Sterol metabolism</keyword>
<dbReference type="GO" id="GO:0006696">
    <property type="term" value="P:ergosterol biosynthetic process"/>
    <property type="evidence" value="ECO:0007669"/>
    <property type="project" value="TreeGrafter"/>
</dbReference>
<dbReference type="STRING" id="331657.A0A4U0X707"/>
<feature type="transmembrane region" description="Helical" evidence="13">
    <location>
        <begin position="150"/>
        <end position="170"/>
    </location>
</feature>
<feature type="transmembrane region" description="Helical" evidence="13">
    <location>
        <begin position="285"/>
        <end position="303"/>
    </location>
</feature>
<evidence type="ECO:0000313" key="14">
    <source>
        <dbReference type="EMBL" id="TKA70295.1"/>
    </source>
</evidence>
<comment type="caution">
    <text evidence="13">Lacks conserved residue(s) required for the propagation of feature annotation.</text>
</comment>
<protein>
    <recommendedName>
        <fullName evidence="13">Delta(14)-sterol reductase</fullName>
    </recommendedName>
    <alternativeName>
        <fullName evidence="13">C-14 sterol reductase</fullName>
    </alternativeName>
    <alternativeName>
        <fullName evidence="13">Sterol C14-reductase</fullName>
    </alternativeName>
</protein>
<keyword evidence="6 13" id="KW-1133">Transmembrane helix</keyword>
<dbReference type="EMBL" id="NAJN01000657">
    <property type="protein sequence ID" value="TKA70295.1"/>
    <property type="molecule type" value="Genomic_DNA"/>
</dbReference>
<evidence type="ECO:0000256" key="11">
    <source>
        <dbReference type="ARBA" id="ARBA00023166"/>
    </source>
</evidence>
<evidence type="ECO:0000256" key="12">
    <source>
        <dbReference type="ARBA" id="ARBA00023221"/>
    </source>
</evidence>
<dbReference type="PANTHER" id="PTHR21257">
    <property type="entry name" value="DELTA(14)-STEROL REDUCTASE"/>
    <property type="match status" value="1"/>
</dbReference>
<evidence type="ECO:0000256" key="5">
    <source>
        <dbReference type="ARBA" id="ARBA00022955"/>
    </source>
</evidence>
<dbReference type="Pfam" id="PF01222">
    <property type="entry name" value="ERG4_ERG24"/>
    <property type="match status" value="1"/>
</dbReference>
<evidence type="ECO:0000256" key="7">
    <source>
        <dbReference type="ARBA" id="ARBA00023002"/>
    </source>
</evidence>
<feature type="transmembrane region" description="Helical" evidence="13">
    <location>
        <begin position="315"/>
        <end position="334"/>
    </location>
</feature>
<feature type="transmembrane region" description="Helical" evidence="13">
    <location>
        <begin position="429"/>
        <end position="448"/>
    </location>
</feature>
<dbReference type="AlphaFoldDB" id="A0A4U0X707"/>
<dbReference type="GO" id="GO:0005789">
    <property type="term" value="C:endoplasmic reticulum membrane"/>
    <property type="evidence" value="ECO:0007669"/>
    <property type="project" value="TreeGrafter"/>
</dbReference>
<evidence type="ECO:0000256" key="6">
    <source>
        <dbReference type="ARBA" id="ARBA00022989"/>
    </source>
</evidence>
<evidence type="ECO:0000256" key="8">
    <source>
        <dbReference type="ARBA" id="ARBA00023011"/>
    </source>
</evidence>
<dbReference type="PROSITE" id="PS01017">
    <property type="entry name" value="STEROL_REDUCT_1"/>
    <property type="match status" value="1"/>
</dbReference>
<name>A0A4U0X707_9PEZI</name>
<evidence type="ECO:0000256" key="4">
    <source>
        <dbReference type="ARBA" id="ARBA00022692"/>
    </source>
</evidence>
<evidence type="ECO:0000256" key="10">
    <source>
        <dbReference type="ARBA" id="ARBA00023136"/>
    </source>
</evidence>